<feature type="chain" id="PRO_5005509436" evidence="1">
    <location>
        <begin position="29"/>
        <end position="296"/>
    </location>
</feature>
<name>A0A0K8J640_9FIRM</name>
<sequence length="296" mass="32609">MKKFLTKSISFVLCFAITFTTLTQTVSAATKQSNKEKQAIKAAQEVFNSLSPEAKEKFVTFIENEDYELLEIHKKYVDPDYDKMKVKEDIKNKIHNNQLLNTEDNNITVIKGVEITIDKPMIMMAAASPADALDILNTRLIALNLPTLVRYTFMAMGGGLAAAGLDGPLPIGDIIAAIVAVGGIAIIAYYWDDIAPKWDGIVSAFKEAFSVMASSIVSAFEEIYGQVFFAANKNKTVSEILKNKKGSIRNAPLPPGSPSWDSILTLTLAEIQRRAQSGDPGFKTIYKLLTDSRFNR</sequence>
<dbReference type="AlphaFoldDB" id="A0A0K8J640"/>
<evidence type="ECO:0000313" key="3">
    <source>
        <dbReference type="Proteomes" id="UP000196053"/>
    </source>
</evidence>
<dbReference type="KEGG" id="hsd:SD1D_1384"/>
<feature type="signal peptide" evidence="1">
    <location>
        <begin position="1"/>
        <end position="28"/>
    </location>
</feature>
<evidence type="ECO:0000256" key="1">
    <source>
        <dbReference type="SAM" id="SignalP"/>
    </source>
</evidence>
<dbReference type="EMBL" id="LN879430">
    <property type="protein sequence ID" value="CUH92930.1"/>
    <property type="molecule type" value="Genomic_DNA"/>
</dbReference>
<organism evidence="2 3">
    <name type="scientific">Herbinix luporum</name>
    <dbReference type="NCBI Taxonomy" id="1679721"/>
    <lineage>
        <taxon>Bacteria</taxon>
        <taxon>Bacillati</taxon>
        <taxon>Bacillota</taxon>
        <taxon>Clostridia</taxon>
        <taxon>Lachnospirales</taxon>
        <taxon>Lachnospiraceae</taxon>
        <taxon>Herbinix</taxon>
    </lineage>
</organism>
<proteinExistence type="predicted"/>
<dbReference type="RefSeq" id="WP_058258258.1">
    <property type="nucleotide sequence ID" value="NZ_LN879430.1"/>
</dbReference>
<dbReference type="Proteomes" id="UP000196053">
    <property type="component" value="Chromosome I"/>
</dbReference>
<keyword evidence="1" id="KW-0732">Signal</keyword>
<accession>A0A0K8J640</accession>
<keyword evidence="3" id="KW-1185">Reference proteome</keyword>
<reference evidence="3" key="1">
    <citation type="submission" date="2015-09" db="EMBL/GenBank/DDBJ databases">
        <authorList>
            <person name="Wibberg D."/>
        </authorList>
    </citation>
    <scope>NUCLEOTIDE SEQUENCE [LARGE SCALE GENOMIC DNA]</scope>
    <source>
        <strain evidence="3">SD1D</strain>
    </source>
</reference>
<dbReference type="OrthoDB" id="488858at2"/>
<protein>
    <submittedName>
        <fullName evidence="2">Putative secreted protein</fullName>
    </submittedName>
</protein>
<evidence type="ECO:0000313" key="2">
    <source>
        <dbReference type="EMBL" id="CUH92930.1"/>
    </source>
</evidence>
<gene>
    <name evidence="2" type="ORF">SD1D_1384</name>
</gene>